<evidence type="ECO:0000313" key="2">
    <source>
        <dbReference type="EMBL" id="MCM1991639.1"/>
    </source>
</evidence>
<dbReference type="Proteomes" id="UP001056429">
    <property type="component" value="Unassembled WGS sequence"/>
</dbReference>
<evidence type="ECO:0000313" key="3">
    <source>
        <dbReference type="Proteomes" id="UP001056429"/>
    </source>
</evidence>
<dbReference type="EMBL" id="JAGSOJ010000004">
    <property type="protein sequence ID" value="MCM1991639.1"/>
    <property type="molecule type" value="Genomic_DNA"/>
</dbReference>
<name>A0A9J6P4J5_9CLOT</name>
<accession>A0A9J6P4J5</accession>
<dbReference type="AlphaFoldDB" id="A0A9J6P4J5"/>
<dbReference type="RefSeq" id="WP_250860782.1">
    <property type="nucleotide sequence ID" value="NZ_JAGSOJ010000004.1"/>
</dbReference>
<sequence length="369" mass="42553">MKKIIRILLLTMFIMNIMIVNTLAEENHEKAVVKSDKIWTIVFNKAVPEGVLENIIVKDSKDKIINVSLEIKEEKKILIYPPEGGYSPLEEYTLVVKRTENGLKEDYEFKFKISYRIKNVIQLWDFTYYNNEYEAPRVVEAILENGEKVNVPVRWDEEILTNEMGTFTYVGNVRGYNEKVTLKLIVFPKVVSVKDINVSLYVGDEYSLPKKLKVKYSDGTTGMEKINWTTNQLDIKKVGEYVCEGEIDGCDNVIKANITVKSNFLLSQTVPNQNQQDYKMKYNYMDLVFAKDTVRCYEVGKIILKDENGVRIKIKKTQPGITAKDNFLIIPSRPLDSNTKYTLFVPKGLIKAADGDVYQKDIEINFKTK</sequence>
<protein>
    <submittedName>
        <fullName evidence="2">Ig-like domain-containing protein</fullName>
    </submittedName>
</protein>
<reference evidence="2" key="1">
    <citation type="journal article" date="2021" name="mSystems">
        <title>Bacteria and Archaea Synergistically Convert Glycine Betaine to Biogenic Methane in the Formosa Cold Seep of the South China Sea.</title>
        <authorList>
            <person name="Li L."/>
            <person name="Zhang W."/>
            <person name="Zhang S."/>
            <person name="Song L."/>
            <person name="Sun Q."/>
            <person name="Zhang H."/>
            <person name="Xiang H."/>
            <person name="Dong X."/>
        </authorList>
    </citation>
    <scope>NUCLEOTIDE SEQUENCE</scope>
    <source>
        <strain evidence="2">ZWT</strain>
    </source>
</reference>
<evidence type="ECO:0000259" key="1">
    <source>
        <dbReference type="Pfam" id="PF07532"/>
    </source>
</evidence>
<organism evidence="2 3">
    <name type="scientific">Oceanirhabdus seepicola</name>
    <dbReference type="NCBI Taxonomy" id="2828781"/>
    <lineage>
        <taxon>Bacteria</taxon>
        <taxon>Bacillati</taxon>
        <taxon>Bacillota</taxon>
        <taxon>Clostridia</taxon>
        <taxon>Eubacteriales</taxon>
        <taxon>Clostridiaceae</taxon>
        <taxon>Oceanirhabdus</taxon>
    </lineage>
</organism>
<dbReference type="InterPro" id="IPR011081">
    <property type="entry name" value="Big_4"/>
</dbReference>
<keyword evidence="3" id="KW-1185">Reference proteome</keyword>
<gene>
    <name evidence="2" type="ORF">KDK92_18030</name>
</gene>
<reference evidence="2" key="2">
    <citation type="submission" date="2021-04" db="EMBL/GenBank/DDBJ databases">
        <authorList>
            <person name="Dong X."/>
        </authorList>
    </citation>
    <scope>NUCLEOTIDE SEQUENCE</scope>
    <source>
        <strain evidence="2">ZWT</strain>
    </source>
</reference>
<comment type="caution">
    <text evidence="2">The sequence shown here is derived from an EMBL/GenBank/DDBJ whole genome shotgun (WGS) entry which is preliminary data.</text>
</comment>
<proteinExistence type="predicted"/>
<feature type="domain" description="Bacterial Ig-like" evidence="1">
    <location>
        <begin position="128"/>
        <end position="176"/>
    </location>
</feature>
<feature type="domain" description="Bacterial Ig-like" evidence="1">
    <location>
        <begin position="194"/>
        <end position="249"/>
    </location>
</feature>
<dbReference type="Pfam" id="PF07532">
    <property type="entry name" value="Big_4"/>
    <property type="match status" value="2"/>
</dbReference>